<feature type="chain" id="PRO_5012127508" description="Exopolysaccharide biosynthesis protein YbjH" evidence="1">
    <location>
        <begin position="34"/>
        <end position="718"/>
    </location>
</feature>
<keyword evidence="3" id="KW-1185">Reference proteome</keyword>
<gene>
    <name evidence="2" type="ORF">PEV8663_04171</name>
</gene>
<feature type="signal peptide" evidence="1">
    <location>
        <begin position="1"/>
        <end position="33"/>
    </location>
</feature>
<dbReference type="InterPro" id="IPR010344">
    <property type="entry name" value="YbjH"/>
</dbReference>
<reference evidence="2 3" key="1">
    <citation type="submission" date="2017-05" db="EMBL/GenBank/DDBJ databases">
        <authorList>
            <person name="Song R."/>
            <person name="Chenine A.L."/>
            <person name="Ruprecht R.M."/>
        </authorList>
    </citation>
    <scope>NUCLEOTIDE SEQUENCE [LARGE SCALE GENOMIC DNA]</scope>
    <source>
        <strain evidence="2 3">CECT 8663</strain>
    </source>
</reference>
<evidence type="ECO:0008006" key="4">
    <source>
        <dbReference type="Google" id="ProtNLM"/>
    </source>
</evidence>
<dbReference type="Pfam" id="PF06082">
    <property type="entry name" value="YjbH"/>
    <property type="match status" value="1"/>
</dbReference>
<name>A0A238L2N4_9RHOB</name>
<sequence>MPQFRMKTVKSRALVGCISLSAALGSVAFFASAQENRNIVSNNLYGSPGLVDMPTAEALPDGTLTTTVAQLGETTRTSISFQISERLSASFRYSALAGYTGGWDNTYFDRSFDLRYQILTESQYRPSLTLGLQDVLGTGLYSGEYLVATKTLTPGLKVTGGFGWGRFGGNNPFATTGTRPDETLEEGGIPTVDRWFRGDVAAFGGVSYAPNDRWNFKLEYSSDIYEAEDERGQINYTSPWNFGVDYHFKNGNQMSIYHAYGDTLGAQFSIAVNPRTQGVPGGFETAGLPIKPRNPSDVRDLGWTTNPNASASAQAALTQLAAKDGLIVEGLTLEAHRATVRVVNPTYNVPSQAIGRLARSMSRSMPASVEEFVIIPIATGIPMSAIVLKRSDLERLEHEAATDMLVQTSVVDAYKLAPAPNPGIYPKFTWAITPYVDASVFDPDQPVRLDAGIRAKADYEITSNIILSGSITKKLLGNLDEDPRQDESGLPRVRTDNALYSAEGDPAIEYLQLAMYGRPASQFYSRVSVGYLERMYGGLSTEILWKPVGSRLALGAELNYIQRRDYNQLFGFQDMTTEDPVSGEEFEIPHLNGHVSAYYDMGKGFHGQLDVGRYLAGDYGATITLDKEFSNGWKVGAYATFTDVTSEEFGEGSFDKGLRFWIPLSPFIGQPSRKVNPTVIQSLSRDGGARLKVRGRLYEHVREYHEPEIAKSWGRFWR</sequence>
<proteinExistence type="predicted"/>
<dbReference type="EMBL" id="FXYH01000021">
    <property type="protein sequence ID" value="SMX49344.1"/>
    <property type="molecule type" value="Genomic_DNA"/>
</dbReference>
<dbReference type="RefSeq" id="WP_245911007.1">
    <property type="nucleotide sequence ID" value="NZ_FXYH01000021.1"/>
</dbReference>
<evidence type="ECO:0000313" key="3">
    <source>
        <dbReference type="Proteomes" id="UP000220836"/>
    </source>
</evidence>
<accession>A0A238L2N4</accession>
<keyword evidence="1" id="KW-0732">Signal</keyword>
<protein>
    <recommendedName>
        <fullName evidence="4">Exopolysaccharide biosynthesis protein YbjH</fullName>
    </recommendedName>
</protein>
<dbReference type="Proteomes" id="UP000220836">
    <property type="component" value="Unassembled WGS sequence"/>
</dbReference>
<evidence type="ECO:0000313" key="2">
    <source>
        <dbReference type="EMBL" id="SMX49344.1"/>
    </source>
</evidence>
<organism evidence="2 3">
    <name type="scientific">Pelagimonas varians</name>
    <dbReference type="NCBI Taxonomy" id="696760"/>
    <lineage>
        <taxon>Bacteria</taxon>
        <taxon>Pseudomonadati</taxon>
        <taxon>Pseudomonadota</taxon>
        <taxon>Alphaproteobacteria</taxon>
        <taxon>Rhodobacterales</taxon>
        <taxon>Roseobacteraceae</taxon>
        <taxon>Pelagimonas</taxon>
    </lineage>
</organism>
<evidence type="ECO:0000256" key="1">
    <source>
        <dbReference type="SAM" id="SignalP"/>
    </source>
</evidence>
<dbReference type="AlphaFoldDB" id="A0A238L2N4"/>